<keyword evidence="3" id="KW-1185">Reference proteome</keyword>
<proteinExistence type="predicted"/>
<evidence type="ECO:0000259" key="1">
    <source>
        <dbReference type="Pfam" id="PF00147"/>
    </source>
</evidence>
<dbReference type="Pfam" id="PF00147">
    <property type="entry name" value="Fibrinogen_C"/>
    <property type="match status" value="1"/>
</dbReference>
<name>A0AAV4HE26_9GAST</name>
<gene>
    <name evidence="2" type="ORF">ElyMa_002709000</name>
</gene>
<dbReference type="Gene3D" id="3.90.215.10">
    <property type="entry name" value="Gamma Fibrinogen, chain A, domain 1"/>
    <property type="match status" value="1"/>
</dbReference>
<organism evidence="2 3">
    <name type="scientific">Elysia marginata</name>
    <dbReference type="NCBI Taxonomy" id="1093978"/>
    <lineage>
        <taxon>Eukaryota</taxon>
        <taxon>Metazoa</taxon>
        <taxon>Spiralia</taxon>
        <taxon>Lophotrochozoa</taxon>
        <taxon>Mollusca</taxon>
        <taxon>Gastropoda</taxon>
        <taxon>Heterobranchia</taxon>
        <taxon>Euthyneura</taxon>
        <taxon>Panpulmonata</taxon>
        <taxon>Sacoglossa</taxon>
        <taxon>Placobranchoidea</taxon>
        <taxon>Plakobranchidae</taxon>
        <taxon>Elysia</taxon>
    </lineage>
</organism>
<dbReference type="EMBL" id="BMAT01005562">
    <property type="protein sequence ID" value="GFR95989.1"/>
    <property type="molecule type" value="Genomic_DNA"/>
</dbReference>
<dbReference type="SUPFAM" id="SSF56496">
    <property type="entry name" value="Fibrinogen C-terminal domain-like"/>
    <property type="match status" value="1"/>
</dbReference>
<dbReference type="InterPro" id="IPR014716">
    <property type="entry name" value="Fibrinogen_a/b/g_C_1"/>
</dbReference>
<protein>
    <submittedName>
        <fullName evidence="2">Angiopoietin-2</fullName>
    </submittedName>
</protein>
<dbReference type="AlphaFoldDB" id="A0AAV4HE26"/>
<feature type="domain" description="Fibrinogen C-terminal" evidence="1">
    <location>
        <begin position="14"/>
        <end position="63"/>
    </location>
</feature>
<comment type="caution">
    <text evidence="2">The sequence shown here is derived from an EMBL/GenBank/DDBJ whole genome shotgun (WGS) entry which is preliminary data.</text>
</comment>
<evidence type="ECO:0000313" key="2">
    <source>
        <dbReference type="EMBL" id="GFR95989.1"/>
    </source>
</evidence>
<accession>A0AAV4HE26</accession>
<dbReference type="InterPro" id="IPR002181">
    <property type="entry name" value="Fibrinogen_a/b/g_C_dom"/>
</dbReference>
<evidence type="ECO:0000313" key="3">
    <source>
        <dbReference type="Proteomes" id="UP000762676"/>
    </source>
</evidence>
<dbReference type="Proteomes" id="UP000762676">
    <property type="component" value="Unassembled WGS sequence"/>
</dbReference>
<reference evidence="2 3" key="1">
    <citation type="journal article" date="2021" name="Elife">
        <title>Chloroplast acquisition without the gene transfer in kleptoplastic sea slugs, Plakobranchus ocellatus.</title>
        <authorList>
            <person name="Maeda T."/>
            <person name="Takahashi S."/>
            <person name="Yoshida T."/>
            <person name="Shimamura S."/>
            <person name="Takaki Y."/>
            <person name="Nagai Y."/>
            <person name="Toyoda A."/>
            <person name="Suzuki Y."/>
            <person name="Arimoto A."/>
            <person name="Ishii H."/>
            <person name="Satoh N."/>
            <person name="Nishiyama T."/>
            <person name="Hasebe M."/>
            <person name="Maruyama T."/>
            <person name="Minagawa J."/>
            <person name="Obokata J."/>
            <person name="Shigenobu S."/>
        </authorList>
    </citation>
    <scope>NUCLEOTIDE SEQUENCE [LARGE SCALE GENOMIC DNA]</scope>
</reference>
<dbReference type="InterPro" id="IPR036056">
    <property type="entry name" value="Fibrinogen-like_C"/>
</dbReference>
<sequence>MSLLEKNAFLCDLQQRRTKGDVDFNRDWDWENKRGFGTPPGDFWLGNDAIYSLTNGTSAEASITGNDESFGDAWLTVVSRGSPRSTALLSVNNQEVRLPLDTAADVNTSFQKYVRCG</sequence>